<dbReference type="Proteomes" id="UP001596504">
    <property type="component" value="Unassembled WGS sequence"/>
</dbReference>
<accession>A0ABW2LIK7</accession>
<evidence type="ECO:0000256" key="1">
    <source>
        <dbReference type="SAM" id="MobiDB-lite"/>
    </source>
</evidence>
<keyword evidence="3" id="KW-1185">Reference proteome</keyword>
<protein>
    <submittedName>
        <fullName evidence="2">1,2-phenylacetyl-CoA epoxidase subunit PaaC</fullName>
        <ecNumber evidence="2">1.14.13.149</ecNumber>
    </submittedName>
</protein>
<dbReference type="InterPro" id="IPR011882">
    <property type="entry name" value="PaaC"/>
</dbReference>
<dbReference type="PANTHER" id="PTHR30458:SF0">
    <property type="entry name" value="1,2-PHENYLACETYL-COA EPOXIDASE, SUBUNIT C"/>
    <property type="match status" value="1"/>
</dbReference>
<dbReference type="InterPro" id="IPR007814">
    <property type="entry name" value="PaaA_PaaC"/>
</dbReference>
<proteinExistence type="predicted"/>
<sequence length="303" mass="32028">MNIPRSPSGAQTQQWVLGAPNTSAADRSVPDGVDAADLSAYSMMLGDDALVLAHRLGQWGARAGLEEAAALGGIALELLGQARVLLARSGELEAAGRDEDRLAYFRDAEEFRNVRLAEIDCGPGAGGDFAATVARLLLLATWRLAVYQGLAGTRDGVLATLAARSLPAMLDHRDHAAQWAIKFGDSAASADRMAAALGRIWPLTGELFVPHPVEARLADQGCAVDPARVRGDVGRSLDEVFSVARLPDPGEFAEFERPGGRDGAHTAGMPFLLAELQHLARGTGERPRGAAVPRQQETGRSAR</sequence>
<keyword evidence="2" id="KW-0560">Oxidoreductase</keyword>
<name>A0ABW2LIK7_9PSEU</name>
<dbReference type="NCBIfam" id="TIGR02158">
    <property type="entry name" value="PA_CoA_Oxy3"/>
    <property type="match status" value="1"/>
</dbReference>
<dbReference type="InterPro" id="IPR012347">
    <property type="entry name" value="Ferritin-like"/>
</dbReference>
<organism evidence="2 3">
    <name type="scientific">Saccharopolyspora griseoalba</name>
    <dbReference type="NCBI Taxonomy" id="1431848"/>
    <lineage>
        <taxon>Bacteria</taxon>
        <taxon>Bacillati</taxon>
        <taxon>Actinomycetota</taxon>
        <taxon>Actinomycetes</taxon>
        <taxon>Pseudonocardiales</taxon>
        <taxon>Pseudonocardiaceae</taxon>
        <taxon>Saccharopolyspora</taxon>
    </lineage>
</organism>
<dbReference type="Pfam" id="PF05138">
    <property type="entry name" value="PaaA_PaaC"/>
    <property type="match status" value="1"/>
</dbReference>
<dbReference type="InterPro" id="IPR009078">
    <property type="entry name" value="Ferritin-like_SF"/>
</dbReference>
<reference evidence="3" key="1">
    <citation type="journal article" date="2019" name="Int. J. Syst. Evol. Microbiol.">
        <title>The Global Catalogue of Microorganisms (GCM) 10K type strain sequencing project: providing services to taxonomists for standard genome sequencing and annotation.</title>
        <authorList>
            <consortium name="The Broad Institute Genomics Platform"/>
            <consortium name="The Broad Institute Genome Sequencing Center for Infectious Disease"/>
            <person name="Wu L."/>
            <person name="Ma J."/>
        </authorList>
    </citation>
    <scope>NUCLEOTIDE SEQUENCE [LARGE SCALE GENOMIC DNA]</scope>
    <source>
        <strain evidence="3">WLHS5</strain>
    </source>
</reference>
<dbReference type="InterPro" id="IPR052703">
    <property type="entry name" value="Aromatic_CoA_ox/epox"/>
</dbReference>
<dbReference type="EC" id="1.14.13.149" evidence="2"/>
<dbReference type="PANTHER" id="PTHR30458">
    <property type="entry name" value="PHENYLACETIC ACID DEGRADATION PROTEIN PAA"/>
    <property type="match status" value="1"/>
</dbReference>
<dbReference type="GO" id="GO:0097266">
    <property type="term" value="F:phenylacetyl-CoA 1,2-epoxidase activity"/>
    <property type="evidence" value="ECO:0007669"/>
    <property type="project" value="UniProtKB-EC"/>
</dbReference>
<feature type="region of interest" description="Disordered" evidence="1">
    <location>
        <begin position="282"/>
        <end position="303"/>
    </location>
</feature>
<dbReference type="Gene3D" id="1.20.1260.10">
    <property type="match status" value="1"/>
</dbReference>
<dbReference type="RefSeq" id="WP_380666677.1">
    <property type="nucleotide sequence ID" value="NZ_JBHTCJ010000004.1"/>
</dbReference>
<dbReference type="EMBL" id="JBHTCJ010000004">
    <property type="protein sequence ID" value="MFC7341619.1"/>
    <property type="molecule type" value="Genomic_DNA"/>
</dbReference>
<evidence type="ECO:0000313" key="3">
    <source>
        <dbReference type="Proteomes" id="UP001596504"/>
    </source>
</evidence>
<gene>
    <name evidence="2" type="primary">paaC</name>
    <name evidence="2" type="ORF">ACFQRI_09355</name>
</gene>
<evidence type="ECO:0000313" key="2">
    <source>
        <dbReference type="EMBL" id="MFC7341619.1"/>
    </source>
</evidence>
<dbReference type="SUPFAM" id="SSF47240">
    <property type="entry name" value="Ferritin-like"/>
    <property type="match status" value="1"/>
</dbReference>
<comment type="caution">
    <text evidence="2">The sequence shown here is derived from an EMBL/GenBank/DDBJ whole genome shotgun (WGS) entry which is preliminary data.</text>
</comment>